<dbReference type="Proteomes" id="UP000192923">
    <property type="component" value="Unassembled WGS sequence"/>
</dbReference>
<feature type="region of interest" description="Disordered" evidence="1">
    <location>
        <begin position="31"/>
        <end position="50"/>
    </location>
</feature>
<evidence type="ECO:0000256" key="1">
    <source>
        <dbReference type="SAM" id="MobiDB-lite"/>
    </source>
</evidence>
<evidence type="ECO:0000256" key="2">
    <source>
        <dbReference type="SAM" id="SignalP"/>
    </source>
</evidence>
<organism evidence="4 5">
    <name type="scientific">Methylomagnum ishizawai</name>
    <dbReference type="NCBI Taxonomy" id="1760988"/>
    <lineage>
        <taxon>Bacteria</taxon>
        <taxon>Pseudomonadati</taxon>
        <taxon>Pseudomonadota</taxon>
        <taxon>Gammaproteobacteria</taxon>
        <taxon>Methylococcales</taxon>
        <taxon>Methylococcaceae</taxon>
        <taxon>Methylomagnum</taxon>
    </lineage>
</organism>
<accession>A0A1Y6D6U2</accession>
<gene>
    <name evidence="4" type="ORF">SAMN02949497_2960</name>
</gene>
<dbReference type="Pfam" id="PF07589">
    <property type="entry name" value="PEP-CTERM"/>
    <property type="match status" value="1"/>
</dbReference>
<dbReference type="STRING" id="1760988.SAMN02949497_2960"/>
<dbReference type="EMBL" id="FXAM01000001">
    <property type="protein sequence ID" value="SMF95595.1"/>
    <property type="molecule type" value="Genomic_DNA"/>
</dbReference>
<name>A0A1Y6D6U2_9GAMM</name>
<feature type="signal peptide" evidence="2">
    <location>
        <begin position="1"/>
        <end position="22"/>
    </location>
</feature>
<dbReference type="InterPro" id="IPR013424">
    <property type="entry name" value="Ice-binding_C"/>
</dbReference>
<protein>
    <submittedName>
        <fullName evidence="4">PEP-CTERM protein-sorting domain-containing protein</fullName>
    </submittedName>
</protein>
<dbReference type="NCBIfam" id="TIGR02595">
    <property type="entry name" value="PEP_CTERM"/>
    <property type="match status" value="1"/>
</dbReference>
<evidence type="ECO:0000259" key="3">
    <source>
        <dbReference type="Pfam" id="PF07589"/>
    </source>
</evidence>
<sequence>MKNLRTSLIAAGLLLSIQSVHATPFLESTGGDAGPLASGSPRNIAPPNTEVDGQLGPGDYLDAYRFHFGGGSLTVGVGGDGFYADAYIFDDGTGTFEAGGYIAGSNSTSSLGSGSLTLGAGDYLIAIDFSGANVDNNPANLNALVSDIVANAAGFSDPELFESQTGYSSARDYVVLFSDPVGYAGSGGGSGSEAPVPATLYLMGLGLAGLGFSKRRGLGLALA</sequence>
<feature type="chain" id="PRO_5013187306" evidence="2">
    <location>
        <begin position="23"/>
        <end position="223"/>
    </location>
</feature>
<dbReference type="RefSeq" id="WP_085213945.1">
    <property type="nucleotide sequence ID" value="NZ_FXAM01000001.1"/>
</dbReference>
<proteinExistence type="predicted"/>
<keyword evidence="2" id="KW-0732">Signal</keyword>
<evidence type="ECO:0000313" key="5">
    <source>
        <dbReference type="Proteomes" id="UP000192923"/>
    </source>
</evidence>
<evidence type="ECO:0000313" key="4">
    <source>
        <dbReference type="EMBL" id="SMF95595.1"/>
    </source>
</evidence>
<feature type="domain" description="Ice-binding protein C-terminal" evidence="3">
    <location>
        <begin position="194"/>
        <end position="216"/>
    </location>
</feature>
<keyword evidence="5" id="KW-1185">Reference proteome</keyword>
<reference evidence="4 5" key="1">
    <citation type="submission" date="2016-12" db="EMBL/GenBank/DDBJ databases">
        <authorList>
            <person name="Song W.-J."/>
            <person name="Kurnit D.M."/>
        </authorList>
    </citation>
    <scope>NUCLEOTIDE SEQUENCE [LARGE SCALE GENOMIC DNA]</scope>
    <source>
        <strain evidence="4 5">175</strain>
    </source>
</reference>
<dbReference type="AlphaFoldDB" id="A0A1Y6D6U2"/>